<keyword evidence="2" id="KW-1185">Reference proteome</keyword>
<evidence type="ECO:0000313" key="1">
    <source>
        <dbReference type="EnsemblMetazoa" id="PPA18715.1"/>
    </source>
</evidence>
<dbReference type="EnsemblMetazoa" id="PPA18715.1">
    <property type="protein sequence ID" value="PPA18715.1"/>
    <property type="gene ID" value="WBGene00108269"/>
</dbReference>
<name>A0A2A6D163_PRIPA</name>
<evidence type="ECO:0000313" key="2">
    <source>
        <dbReference type="Proteomes" id="UP000005239"/>
    </source>
</evidence>
<protein>
    <submittedName>
        <fullName evidence="1">Uncharacterized protein</fullName>
    </submittedName>
</protein>
<sequence>MDRRQNNGPRVDPPDVDEAILIRALIIILLRLALKVVAILAAIATYWILDSKFDHVIPNHTMITIQGNYTPTYSTDVHVLDYDAWGLDDELVDEEPRDEDYYANEWNEYSIEAEKASIKEDDDNEGADRLTVDYSKIAIHPLVHHLIRLHHHLMIREFECGIPMTMEMMEFFDRLFKSTDSDAVKLYQEGMQYIDLRANEIQRSHSSTSTCGVEGYYYYLFLLKALVQFLSYVICMIIVAGIEIRIAEMLYSNPWMNRSQAHPPEQFFVNRMDEEDERPSLEELYDDAFVEEGTLLSILGEDQEVVIRSLIELRADNLTGIRAIDEDNDDRMAILNM</sequence>
<proteinExistence type="predicted"/>
<accession>A0A2A6D163</accession>
<dbReference type="AlphaFoldDB" id="A0A2A6D163"/>
<gene>
    <name evidence="1" type="primary">WBGene00108269</name>
</gene>
<reference evidence="2" key="1">
    <citation type="journal article" date="2008" name="Nat. Genet.">
        <title>The Pristionchus pacificus genome provides a unique perspective on nematode lifestyle and parasitism.</title>
        <authorList>
            <person name="Dieterich C."/>
            <person name="Clifton S.W."/>
            <person name="Schuster L.N."/>
            <person name="Chinwalla A."/>
            <person name="Delehaunty K."/>
            <person name="Dinkelacker I."/>
            <person name="Fulton L."/>
            <person name="Fulton R."/>
            <person name="Godfrey J."/>
            <person name="Minx P."/>
            <person name="Mitreva M."/>
            <person name="Roeseler W."/>
            <person name="Tian H."/>
            <person name="Witte H."/>
            <person name="Yang S.P."/>
            <person name="Wilson R.K."/>
            <person name="Sommer R.J."/>
        </authorList>
    </citation>
    <scope>NUCLEOTIDE SEQUENCE [LARGE SCALE GENOMIC DNA]</scope>
    <source>
        <strain evidence="2">PS312</strain>
    </source>
</reference>
<dbReference type="Proteomes" id="UP000005239">
    <property type="component" value="Unassembled WGS sequence"/>
</dbReference>
<accession>A0A8R1UDX8</accession>
<reference evidence="1" key="2">
    <citation type="submission" date="2022-06" db="UniProtKB">
        <authorList>
            <consortium name="EnsemblMetazoa"/>
        </authorList>
    </citation>
    <scope>IDENTIFICATION</scope>
    <source>
        <strain evidence="1">PS312</strain>
    </source>
</reference>
<organism evidence="1 2">
    <name type="scientific">Pristionchus pacificus</name>
    <name type="common">Parasitic nematode worm</name>
    <dbReference type="NCBI Taxonomy" id="54126"/>
    <lineage>
        <taxon>Eukaryota</taxon>
        <taxon>Metazoa</taxon>
        <taxon>Ecdysozoa</taxon>
        <taxon>Nematoda</taxon>
        <taxon>Chromadorea</taxon>
        <taxon>Rhabditida</taxon>
        <taxon>Rhabditina</taxon>
        <taxon>Diplogasteromorpha</taxon>
        <taxon>Diplogasteroidea</taxon>
        <taxon>Neodiplogasteridae</taxon>
        <taxon>Pristionchus</taxon>
    </lineage>
</organism>